<protein>
    <recommendedName>
        <fullName evidence="3">Gentisate 1,2-dioxygenase</fullName>
        <ecNumber evidence="3">1.13.11.4</ecNumber>
    </recommendedName>
</protein>
<organism evidence="5 6">
    <name type="scientific">Mesopusillimonas faecipullorum</name>
    <dbReference type="NCBI Taxonomy" id="2755040"/>
    <lineage>
        <taxon>Bacteria</taxon>
        <taxon>Pseudomonadati</taxon>
        <taxon>Pseudomonadota</taxon>
        <taxon>Betaproteobacteria</taxon>
        <taxon>Burkholderiales</taxon>
        <taxon>Alcaligenaceae</taxon>
        <taxon>Mesopusillimonas</taxon>
    </lineage>
</organism>
<comment type="caution">
    <text evidence="5">The sequence shown here is derived from an EMBL/GenBank/DDBJ whole genome shotgun (WGS) entry which is preliminary data.</text>
</comment>
<name>A0ABS8CEA3_9BURK</name>
<reference evidence="5 6" key="1">
    <citation type="submission" date="2020-07" db="EMBL/GenBank/DDBJ databases">
        <title>Pusillimonas sp. nov., isolated from poultry manure in Taiwan.</title>
        <authorList>
            <person name="Lin S.-Y."/>
            <person name="Tang Y.-S."/>
            <person name="Young C.-C."/>
        </authorList>
    </citation>
    <scope>NUCLEOTIDE SEQUENCE [LARGE SCALE GENOMIC DNA]</scope>
    <source>
        <strain evidence="5 6">CC-YST705</strain>
    </source>
</reference>
<evidence type="ECO:0000256" key="2">
    <source>
        <dbReference type="ARBA" id="ARBA00023002"/>
    </source>
</evidence>
<dbReference type="PANTHER" id="PTHR41517:SF1">
    <property type="entry name" value="CUPIN"/>
    <property type="match status" value="1"/>
</dbReference>
<dbReference type="Pfam" id="PF07883">
    <property type="entry name" value="Cupin_2"/>
    <property type="match status" value="1"/>
</dbReference>
<dbReference type="PANTHER" id="PTHR41517">
    <property type="entry name" value="1,2-DIOXYGENASE PROTEIN-RELATED"/>
    <property type="match status" value="1"/>
</dbReference>
<keyword evidence="6" id="KW-1185">Reference proteome</keyword>
<dbReference type="RefSeq" id="WP_226954778.1">
    <property type="nucleotide sequence ID" value="NZ_JACDXW010000005.1"/>
</dbReference>
<dbReference type="InterPro" id="IPR011051">
    <property type="entry name" value="RmlC_Cupin_sf"/>
</dbReference>
<sequence length="351" mass="39056">MSEVASYQAERAAYYARIDKKDMTPLWESLHALVPAYPMTACVPFMWRYNEVRDDIMQAGELITAEEAVRRVLILENPGLRGQAAITTTLYAGLQLILPGEIAPSHRHVQSALRFIVEGSGAYTAVNGERTTMHPGDFIITPSWTWHDHGNKPVVEGGEPVVWLDGLDIPYIRSLGTGFAENYPEAEQPITRPEGDSLARYGANMLPVRHVKGGHTSPIFNYPYDRTREALYTLARGGECDPWDGIKLRYVNPVTGGYAMATIATFMQVLPKGFEGKAYRTTDATVFCVVEGSGTAYIGDQVFEFTPRDVFVVPSWVTVRLSAKTEDAVLFSYSDRPIQDAIGLLREQRLD</sequence>
<gene>
    <name evidence="5" type="primary">gtdA</name>
    <name evidence="5" type="ORF">H0484_11455</name>
</gene>
<dbReference type="InterPro" id="IPR011960">
    <property type="entry name" value="Gentisate_dOase"/>
</dbReference>
<dbReference type="SUPFAM" id="SSF51182">
    <property type="entry name" value="RmlC-like cupins"/>
    <property type="match status" value="1"/>
</dbReference>
<dbReference type="Proteomes" id="UP000776983">
    <property type="component" value="Unassembled WGS sequence"/>
</dbReference>
<evidence type="ECO:0000259" key="4">
    <source>
        <dbReference type="Pfam" id="PF07883"/>
    </source>
</evidence>
<feature type="domain" description="Cupin type-2" evidence="4">
    <location>
        <begin position="94"/>
        <end position="165"/>
    </location>
</feature>
<dbReference type="CDD" id="cd06992">
    <property type="entry name" value="cupin_GDO-like_C"/>
    <property type="match status" value="1"/>
</dbReference>
<dbReference type="GO" id="GO:0047922">
    <property type="term" value="F:gentisate 1,2-dioxygenase activity"/>
    <property type="evidence" value="ECO:0007669"/>
    <property type="project" value="UniProtKB-EC"/>
</dbReference>
<dbReference type="InterPro" id="IPR014710">
    <property type="entry name" value="RmlC-like_jellyroll"/>
</dbReference>
<dbReference type="Gene3D" id="2.60.120.10">
    <property type="entry name" value="Jelly Rolls"/>
    <property type="match status" value="1"/>
</dbReference>
<dbReference type="InterPro" id="IPR047183">
    <property type="entry name" value="GDO-like"/>
</dbReference>
<dbReference type="CDD" id="cd02216">
    <property type="entry name" value="cupin_GDO-like_N"/>
    <property type="match status" value="1"/>
</dbReference>
<accession>A0ABS8CEA3</accession>
<evidence type="ECO:0000256" key="3">
    <source>
        <dbReference type="NCBIfam" id="TIGR02272"/>
    </source>
</evidence>
<dbReference type="NCBIfam" id="TIGR02272">
    <property type="entry name" value="gentisate_1_2"/>
    <property type="match status" value="1"/>
</dbReference>
<dbReference type="InterPro" id="IPR013096">
    <property type="entry name" value="Cupin_2"/>
</dbReference>
<evidence type="ECO:0000313" key="6">
    <source>
        <dbReference type="Proteomes" id="UP000776983"/>
    </source>
</evidence>
<proteinExistence type="predicted"/>
<evidence type="ECO:0000313" key="5">
    <source>
        <dbReference type="EMBL" id="MCB5364364.1"/>
    </source>
</evidence>
<dbReference type="EMBL" id="JACDXW010000005">
    <property type="protein sequence ID" value="MCB5364364.1"/>
    <property type="molecule type" value="Genomic_DNA"/>
</dbReference>
<dbReference type="EC" id="1.13.11.4" evidence="3"/>
<evidence type="ECO:0000256" key="1">
    <source>
        <dbReference type="ARBA" id="ARBA00022964"/>
    </source>
</evidence>
<keyword evidence="2 5" id="KW-0560">Oxidoreductase</keyword>
<keyword evidence="1" id="KW-0223">Dioxygenase</keyword>